<dbReference type="Gene3D" id="3.30.1070.10">
    <property type="entry name" value="Cell division topological specificity factor MinE"/>
    <property type="match status" value="1"/>
</dbReference>
<dbReference type="AlphaFoldDB" id="A0A317MT44"/>
<dbReference type="NCBIfam" id="NF001422">
    <property type="entry name" value="PRK00296.1"/>
    <property type="match status" value="1"/>
</dbReference>
<dbReference type="FunFam" id="3.30.1070.10:FF:000001">
    <property type="entry name" value="Cell division topological specificity factor"/>
    <property type="match status" value="1"/>
</dbReference>
<dbReference type="InterPro" id="IPR005527">
    <property type="entry name" value="MinE"/>
</dbReference>
<evidence type="ECO:0000256" key="5">
    <source>
        <dbReference type="ARBA" id="ARBA00025265"/>
    </source>
</evidence>
<protein>
    <recommendedName>
        <fullName evidence="2 6">Cell division topological specificity factor</fullName>
    </recommendedName>
</protein>
<dbReference type="OrthoDB" id="9802655at2"/>
<comment type="function">
    <text evidence="5 6">Prevents the cell division inhibition by proteins MinC and MinD at internal division sites while permitting inhibition at polar sites. This ensures cell division at the proper site by restricting the formation of a division septum at the midpoint of the long axis of the cell.</text>
</comment>
<dbReference type="RefSeq" id="WP_110018997.1">
    <property type="nucleotide sequence ID" value="NZ_QGTJ01000007.1"/>
</dbReference>
<evidence type="ECO:0000256" key="3">
    <source>
        <dbReference type="ARBA" id="ARBA00022618"/>
    </source>
</evidence>
<keyword evidence="4 6" id="KW-0131">Cell cycle</keyword>
<keyword evidence="3 6" id="KW-0132">Cell division</keyword>
<dbReference type="GO" id="GO:0042802">
    <property type="term" value="F:identical protein binding"/>
    <property type="evidence" value="ECO:0007669"/>
    <property type="project" value="UniProtKB-ARBA"/>
</dbReference>
<dbReference type="NCBIfam" id="TIGR01215">
    <property type="entry name" value="minE"/>
    <property type="match status" value="1"/>
</dbReference>
<comment type="caution">
    <text evidence="7">The sequence shown here is derived from an EMBL/GenBank/DDBJ whole genome shotgun (WGS) entry which is preliminary data.</text>
</comment>
<dbReference type="Proteomes" id="UP000246569">
    <property type="component" value="Unassembled WGS sequence"/>
</dbReference>
<comment type="similarity">
    <text evidence="1 6">Belongs to the MinE family.</text>
</comment>
<proteinExistence type="inferred from homology"/>
<evidence type="ECO:0000256" key="4">
    <source>
        <dbReference type="ARBA" id="ARBA00023306"/>
    </source>
</evidence>
<accession>A0A317MT44</accession>
<sequence>MGFFDYFRANRKKQNSAAVAKERLQIIVAHERGSGRRRSPDYLPALKRELLEVVRKYVQVEQDQIKVHLDRDGDCEVLELNILLPDDEVPARPAT</sequence>
<gene>
    <name evidence="6" type="primary">minE</name>
    <name evidence="7" type="ORF">C7443_10782</name>
</gene>
<dbReference type="GO" id="GO:0032955">
    <property type="term" value="P:regulation of division septum assembly"/>
    <property type="evidence" value="ECO:0007669"/>
    <property type="project" value="InterPro"/>
</dbReference>
<keyword evidence="8" id="KW-1185">Reference proteome</keyword>
<dbReference type="NCBIfam" id="NF010595">
    <property type="entry name" value="PRK13989.1"/>
    <property type="match status" value="1"/>
</dbReference>
<organism evidence="7 8">
    <name type="scientific">Plasticicumulans acidivorans</name>
    <dbReference type="NCBI Taxonomy" id="886464"/>
    <lineage>
        <taxon>Bacteria</taxon>
        <taxon>Pseudomonadati</taxon>
        <taxon>Pseudomonadota</taxon>
        <taxon>Gammaproteobacteria</taxon>
        <taxon>Candidatus Competibacteraceae</taxon>
        <taxon>Plasticicumulans</taxon>
    </lineage>
</organism>
<evidence type="ECO:0000256" key="6">
    <source>
        <dbReference type="HAMAP-Rule" id="MF_00262"/>
    </source>
</evidence>
<reference evidence="7 8" key="1">
    <citation type="submission" date="2018-05" db="EMBL/GenBank/DDBJ databases">
        <title>Genomic Encyclopedia of Type Strains, Phase IV (KMG-IV): sequencing the most valuable type-strain genomes for metagenomic binning, comparative biology and taxonomic classification.</title>
        <authorList>
            <person name="Goeker M."/>
        </authorList>
    </citation>
    <scope>NUCLEOTIDE SEQUENCE [LARGE SCALE GENOMIC DNA]</scope>
    <source>
        <strain evidence="7 8">DSM 23606</strain>
    </source>
</reference>
<evidence type="ECO:0000256" key="1">
    <source>
        <dbReference type="ARBA" id="ARBA00008168"/>
    </source>
</evidence>
<name>A0A317MT44_9GAMM</name>
<dbReference type="Pfam" id="PF03776">
    <property type="entry name" value="MinE"/>
    <property type="match status" value="1"/>
</dbReference>
<dbReference type="InterPro" id="IPR036707">
    <property type="entry name" value="MinE_sf"/>
</dbReference>
<evidence type="ECO:0000313" key="7">
    <source>
        <dbReference type="EMBL" id="PWV60508.1"/>
    </source>
</evidence>
<dbReference type="HAMAP" id="MF_00262">
    <property type="entry name" value="MinE"/>
    <property type="match status" value="1"/>
</dbReference>
<dbReference type="EMBL" id="QGTJ01000007">
    <property type="protein sequence ID" value="PWV60508.1"/>
    <property type="molecule type" value="Genomic_DNA"/>
</dbReference>
<evidence type="ECO:0000313" key="8">
    <source>
        <dbReference type="Proteomes" id="UP000246569"/>
    </source>
</evidence>
<evidence type="ECO:0000256" key="2">
    <source>
        <dbReference type="ARBA" id="ARBA00020112"/>
    </source>
</evidence>
<dbReference type="SUPFAM" id="SSF55229">
    <property type="entry name" value="Cell division protein MinE topological specificity domain"/>
    <property type="match status" value="1"/>
</dbReference>
<dbReference type="GO" id="GO:0051301">
    <property type="term" value="P:cell division"/>
    <property type="evidence" value="ECO:0007669"/>
    <property type="project" value="UniProtKB-KW"/>
</dbReference>